<evidence type="ECO:0000313" key="1">
    <source>
        <dbReference type="EMBL" id="JAH09198.1"/>
    </source>
</evidence>
<reference evidence="1" key="2">
    <citation type="journal article" date="2015" name="Fish Shellfish Immunol.">
        <title>Early steps in the European eel (Anguilla anguilla)-Vibrio vulnificus interaction in the gills: Role of the RtxA13 toxin.</title>
        <authorList>
            <person name="Callol A."/>
            <person name="Pajuelo D."/>
            <person name="Ebbesson L."/>
            <person name="Teles M."/>
            <person name="MacKenzie S."/>
            <person name="Amaro C."/>
        </authorList>
    </citation>
    <scope>NUCLEOTIDE SEQUENCE</scope>
</reference>
<name>A0A0E9PZ82_ANGAN</name>
<protein>
    <submittedName>
        <fullName evidence="1">Uncharacterized protein</fullName>
    </submittedName>
</protein>
<dbReference type="EMBL" id="GBXM01099379">
    <property type="protein sequence ID" value="JAH09198.1"/>
    <property type="molecule type" value="Transcribed_RNA"/>
</dbReference>
<sequence>MFRSEFTRYTIRPNVLCLKCVLELEFRILMSIINRYVLGETKKLHVKKERME</sequence>
<proteinExistence type="predicted"/>
<reference evidence="1" key="1">
    <citation type="submission" date="2014-11" db="EMBL/GenBank/DDBJ databases">
        <authorList>
            <person name="Amaro Gonzalez C."/>
        </authorList>
    </citation>
    <scope>NUCLEOTIDE SEQUENCE</scope>
</reference>
<accession>A0A0E9PZ82</accession>
<dbReference type="AlphaFoldDB" id="A0A0E9PZ82"/>
<organism evidence="1">
    <name type="scientific">Anguilla anguilla</name>
    <name type="common">European freshwater eel</name>
    <name type="synonym">Muraena anguilla</name>
    <dbReference type="NCBI Taxonomy" id="7936"/>
    <lineage>
        <taxon>Eukaryota</taxon>
        <taxon>Metazoa</taxon>
        <taxon>Chordata</taxon>
        <taxon>Craniata</taxon>
        <taxon>Vertebrata</taxon>
        <taxon>Euteleostomi</taxon>
        <taxon>Actinopterygii</taxon>
        <taxon>Neopterygii</taxon>
        <taxon>Teleostei</taxon>
        <taxon>Anguilliformes</taxon>
        <taxon>Anguillidae</taxon>
        <taxon>Anguilla</taxon>
    </lineage>
</organism>